<protein>
    <recommendedName>
        <fullName evidence="2">Thioesterase domain-containing protein</fullName>
    </recommendedName>
</protein>
<keyword evidence="1" id="KW-0378">Hydrolase</keyword>
<dbReference type="GO" id="GO:0061522">
    <property type="term" value="F:1,4-dihydroxy-2-naphthoyl-CoA thioesterase activity"/>
    <property type="evidence" value="ECO:0007669"/>
    <property type="project" value="TreeGrafter"/>
</dbReference>
<organism evidence="3 4">
    <name type="scientific">Shewanella psychrophila</name>
    <dbReference type="NCBI Taxonomy" id="225848"/>
    <lineage>
        <taxon>Bacteria</taxon>
        <taxon>Pseudomonadati</taxon>
        <taxon>Pseudomonadota</taxon>
        <taxon>Gammaproteobacteria</taxon>
        <taxon>Alteromonadales</taxon>
        <taxon>Shewanellaceae</taxon>
        <taxon>Shewanella</taxon>
    </lineage>
</organism>
<feature type="domain" description="Thioesterase" evidence="2">
    <location>
        <begin position="56"/>
        <end position="132"/>
    </location>
</feature>
<evidence type="ECO:0000256" key="1">
    <source>
        <dbReference type="ARBA" id="ARBA00022801"/>
    </source>
</evidence>
<dbReference type="Proteomes" id="UP000189545">
    <property type="component" value="Chromosome"/>
</dbReference>
<dbReference type="Pfam" id="PF03061">
    <property type="entry name" value="4HBT"/>
    <property type="match status" value="2"/>
</dbReference>
<dbReference type="InterPro" id="IPR003736">
    <property type="entry name" value="PAAI_dom"/>
</dbReference>
<name>A0A1S6HMI1_9GAMM</name>
<keyword evidence="4" id="KW-1185">Reference proteome</keyword>
<feature type="domain" description="Thioesterase" evidence="2">
    <location>
        <begin position="266"/>
        <end position="338"/>
    </location>
</feature>
<proteinExistence type="predicted"/>
<accession>A0A1S6HMI1</accession>
<dbReference type="Gene3D" id="3.10.129.10">
    <property type="entry name" value="Hotdog Thioesterase"/>
    <property type="match status" value="2"/>
</dbReference>
<evidence type="ECO:0000313" key="4">
    <source>
        <dbReference type="Proteomes" id="UP000189545"/>
    </source>
</evidence>
<dbReference type="InterPro" id="IPR006683">
    <property type="entry name" value="Thioestr_dom"/>
</dbReference>
<dbReference type="PANTHER" id="PTHR43240:SF7">
    <property type="entry name" value="BLR7284 PROTEIN"/>
    <property type="match status" value="1"/>
</dbReference>
<dbReference type="GO" id="GO:0005829">
    <property type="term" value="C:cytosol"/>
    <property type="evidence" value="ECO:0007669"/>
    <property type="project" value="TreeGrafter"/>
</dbReference>
<dbReference type="RefSeq" id="WP_077752005.1">
    <property type="nucleotide sequence ID" value="NZ_CP014782.1"/>
</dbReference>
<dbReference type="STRING" id="225848.Sps_01571"/>
<dbReference type="KEGG" id="spsw:Sps_01571"/>
<dbReference type="OrthoDB" id="9813158at2"/>
<sequence length="350" mass="38925">MQVNSDFFPMTQIATRFVDQLAQCRRLKLKVLEASEHHVLIELPYNKELIGYPDTGVIHGGVITTLMDTASGSAVVCAIYDKYQSLELSPTLDLRVDYMKPADPNKPVYGFAECYKISSSVSFTRAIAYQDSIDDPIAHAVGSFMRISPEMIGDEFRQALLGQSSLNSDPLEEESGLSKTRASNNLPSHIKGLDVKALDVKTPIAKELDVKQIVKKATELNDFGHLLGHVPYTNFIGMSVERFGDELVFRLPAKDDNIGNPTLPAIHGGVIAGFMEMSAIVQLMVFMHTSRVPKVVDFSIDYLRAGYHKDTFAECKITRQGRRVANVSINCWQTNRKKLIATARAHFLID</sequence>
<dbReference type="NCBIfam" id="TIGR00369">
    <property type="entry name" value="unchar_dom_1"/>
    <property type="match status" value="1"/>
</dbReference>
<gene>
    <name evidence="3" type="ORF">Sps_01571</name>
</gene>
<dbReference type="EMBL" id="CP014782">
    <property type="protein sequence ID" value="AQS36736.1"/>
    <property type="molecule type" value="Genomic_DNA"/>
</dbReference>
<dbReference type="PANTHER" id="PTHR43240">
    <property type="entry name" value="1,4-DIHYDROXY-2-NAPHTHOYL-COA THIOESTERASE 1"/>
    <property type="match status" value="1"/>
</dbReference>
<dbReference type="AlphaFoldDB" id="A0A1S6HMI1"/>
<dbReference type="InterPro" id="IPR029069">
    <property type="entry name" value="HotDog_dom_sf"/>
</dbReference>
<dbReference type="CDD" id="cd03443">
    <property type="entry name" value="PaaI_thioesterase"/>
    <property type="match status" value="2"/>
</dbReference>
<evidence type="ECO:0000259" key="2">
    <source>
        <dbReference type="Pfam" id="PF03061"/>
    </source>
</evidence>
<evidence type="ECO:0000313" key="3">
    <source>
        <dbReference type="EMBL" id="AQS36736.1"/>
    </source>
</evidence>
<dbReference type="SUPFAM" id="SSF54637">
    <property type="entry name" value="Thioesterase/thiol ester dehydrase-isomerase"/>
    <property type="match status" value="2"/>
</dbReference>
<reference evidence="3 4" key="1">
    <citation type="submission" date="2016-03" db="EMBL/GenBank/DDBJ databases">
        <title>Complete genome sequence of Shewanella psychrophila WP2, a deep sea bacterium isolated from west Pacific sediment.</title>
        <authorList>
            <person name="Xu G."/>
            <person name="Jian H."/>
        </authorList>
    </citation>
    <scope>NUCLEOTIDE SEQUENCE [LARGE SCALE GENOMIC DNA]</scope>
    <source>
        <strain evidence="3 4">WP2</strain>
    </source>
</reference>